<keyword evidence="4 12" id="KW-0894">Sodium channel</keyword>
<protein>
    <submittedName>
        <fullName evidence="14">Acid-sensing ion channel 2</fullName>
    </submittedName>
</protein>
<dbReference type="EMBL" id="BPLR01020296">
    <property type="protein sequence ID" value="GIX77033.1"/>
    <property type="molecule type" value="Genomic_DNA"/>
</dbReference>
<dbReference type="Gene3D" id="2.60.470.10">
    <property type="entry name" value="Acid-sensing ion channels like domains"/>
    <property type="match status" value="1"/>
</dbReference>
<sequence length="253" mass="28690">MLASAGSSNGLELTLHVEPEEYASISHTIGMRIVIHNPMDNADPDGNGINIFPGYETDISLSQTIIRRLPAPYKDKCVSYVDNPFQQSQTQCMQDCIQEYNYKHCGCVERSLPSKFNMKWCTVKNTTELCCLDAVINNLAIHGVDCKCPSPCLTTYYNERLTMAKWPSKAFFLEGSIGEDIKIFRKSHAKVRISFSTLAIITYEQKPVFHESEIFSHLGGELGLWLGLSLIAVFELLEAFLYFCNRKIYNFRT</sequence>
<keyword evidence="11 12" id="KW-0407">Ion channel</keyword>
<gene>
    <name evidence="14" type="primary">asic2</name>
    <name evidence="14" type="ORF">CEXT_633161</name>
</gene>
<dbReference type="InterPro" id="IPR001873">
    <property type="entry name" value="ENaC"/>
</dbReference>
<reference evidence="14 15" key="1">
    <citation type="submission" date="2021-06" db="EMBL/GenBank/DDBJ databases">
        <title>Caerostris extrusa draft genome.</title>
        <authorList>
            <person name="Kono N."/>
            <person name="Arakawa K."/>
        </authorList>
    </citation>
    <scope>NUCLEOTIDE SEQUENCE [LARGE SCALE GENOMIC DNA]</scope>
</reference>
<organism evidence="14 15">
    <name type="scientific">Caerostris extrusa</name>
    <name type="common">Bark spider</name>
    <name type="synonym">Caerostris bankana</name>
    <dbReference type="NCBI Taxonomy" id="172846"/>
    <lineage>
        <taxon>Eukaryota</taxon>
        <taxon>Metazoa</taxon>
        <taxon>Ecdysozoa</taxon>
        <taxon>Arthropoda</taxon>
        <taxon>Chelicerata</taxon>
        <taxon>Arachnida</taxon>
        <taxon>Araneae</taxon>
        <taxon>Araneomorphae</taxon>
        <taxon>Entelegynae</taxon>
        <taxon>Araneoidea</taxon>
        <taxon>Araneidae</taxon>
        <taxon>Caerostris</taxon>
    </lineage>
</organism>
<evidence type="ECO:0000256" key="10">
    <source>
        <dbReference type="ARBA" id="ARBA00023201"/>
    </source>
</evidence>
<feature type="transmembrane region" description="Helical" evidence="13">
    <location>
        <begin position="222"/>
        <end position="244"/>
    </location>
</feature>
<evidence type="ECO:0000256" key="3">
    <source>
        <dbReference type="ARBA" id="ARBA00022448"/>
    </source>
</evidence>
<dbReference type="Pfam" id="PF00858">
    <property type="entry name" value="ASC"/>
    <property type="match status" value="1"/>
</dbReference>
<comment type="caution">
    <text evidence="14">The sequence shown here is derived from an EMBL/GenBank/DDBJ whole genome shotgun (WGS) entry which is preliminary data.</text>
</comment>
<evidence type="ECO:0000256" key="6">
    <source>
        <dbReference type="ARBA" id="ARBA00022989"/>
    </source>
</evidence>
<keyword evidence="5 12" id="KW-0812">Transmembrane</keyword>
<evidence type="ECO:0000256" key="2">
    <source>
        <dbReference type="ARBA" id="ARBA00007193"/>
    </source>
</evidence>
<comment type="similarity">
    <text evidence="2 12">Belongs to the amiloride-sensitive sodium channel (TC 1.A.6) family.</text>
</comment>
<dbReference type="PRINTS" id="PR01078">
    <property type="entry name" value="AMINACHANNEL"/>
</dbReference>
<evidence type="ECO:0000256" key="13">
    <source>
        <dbReference type="SAM" id="Phobius"/>
    </source>
</evidence>
<name>A0AAV4MXP7_CAEEX</name>
<evidence type="ECO:0000256" key="8">
    <source>
        <dbReference type="ARBA" id="ARBA00023065"/>
    </source>
</evidence>
<dbReference type="AlphaFoldDB" id="A0AAV4MXP7"/>
<evidence type="ECO:0000256" key="12">
    <source>
        <dbReference type="RuleBase" id="RU000679"/>
    </source>
</evidence>
<keyword evidence="15" id="KW-1185">Reference proteome</keyword>
<evidence type="ECO:0000256" key="9">
    <source>
        <dbReference type="ARBA" id="ARBA00023136"/>
    </source>
</evidence>
<evidence type="ECO:0000256" key="7">
    <source>
        <dbReference type="ARBA" id="ARBA00023053"/>
    </source>
</evidence>
<dbReference type="GO" id="GO:0015280">
    <property type="term" value="F:ligand-gated sodium channel activity"/>
    <property type="evidence" value="ECO:0007669"/>
    <property type="project" value="TreeGrafter"/>
</dbReference>
<keyword evidence="9 13" id="KW-0472">Membrane</keyword>
<proteinExistence type="inferred from homology"/>
<dbReference type="Gene3D" id="1.10.287.770">
    <property type="entry name" value="YojJ-like"/>
    <property type="match status" value="1"/>
</dbReference>
<dbReference type="GO" id="GO:0005886">
    <property type="term" value="C:plasma membrane"/>
    <property type="evidence" value="ECO:0007669"/>
    <property type="project" value="TreeGrafter"/>
</dbReference>
<evidence type="ECO:0000256" key="11">
    <source>
        <dbReference type="ARBA" id="ARBA00023303"/>
    </source>
</evidence>
<keyword evidence="7" id="KW-0915">Sodium</keyword>
<keyword evidence="3 12" id="KW-0813">Transport</keyword>
<accession>A0AAV4MXP7</accession>
<evidence type="ECO:0000313" key="14">
    <source>
        <dbReference type="EMBL" id="GIX77033.1"/>
    </source>
</evidence>
<evidence type="ECO:0000256" key="4">
    <source>
        <dbReference type="ARBA" id="ARBA00022461"/>
    </source>
</evidence>
<keyword evidence="8 12" id="KW-0406">Ion transport</keyword>
<evidence type="ECO:0000256" key="1">
    <source>
        <dbReference type="ARBA" id="ARBA00004141"/>
    </source>
</evidence>
<dbReference type="PANTHER" id="PTHR11690:SF248">
    <property type="entry name" value="PICKPOCKET 17, ISOFORM A"/>
    <property type="match status" value="1"/>
</dbReference>
<dbReference type="PANTHER" id="PTHR11690">
    <property type="entry name" value="AMILORIDE-SENSITIVE SODIUM CHANNEL-RELATED"/>
    <property type="match status" value="1"/>
</dbReference>
<evidence type="ECO:0000256" key="5">
    <source>
        <dbReference type="ARBA" id="ARBA00022692"/>
    </source>
</evidence>
<keyword evidence="6 13" id="KW-1133">Transmembrane helix</keyword>
<comment type="subcellular location">
    <subcellularLocation>
        <location evidence="1">Membrane</location>
        <topology evidence="1">Multi-pass membrane protein</topology>
    </subcellularLocation>
</comment>
<keyword evidence="10 12" id="KW-0739">Sodium transport</keyword>
<evidence type="ECO:0000313" key="15">
    <source>
        <dbReference type="Proteomes" id="UP001054945"/>
    </source>
</evidence>
<dbReference type="Proteomes" id="UP001054945">
    <property type="component" value="Unassembled WGS sequence"/>
</dbReference>